<name>A0A645IBZ1_9ZZZZ</name>
<reference evidence="1" key="1">
    <citation type="submission" date="2019-08" db="EMBL/GenBank/DDBJ databases">
        <authorList>
            <person name="Kucharzyk K."/>
            <person name="Murdoch R.W."/>
            <person name="Higgins S."/>
            <person name="Loffler F."/>
        </authorList>
    </citation>
    <scope>NUCLEOTIDE SEQUENCE</scope>
</reference>
<proteinExistence type="predicted"/>
<organism evidence="1">
    <name type="scientific">bioreactor metagenome</name>
    <dbReference type="NCBI Taxonomy" id="1076179"/>
    <lineage>
        <taxon>unclassified sequences</taxon>
        <taxon>metagenomes</taxon>
        <taxon>ecological metagenomes</taxon>
    </lineage>
</organism>
<evidence type="ECO:0000313" key="1">
    <source>
        <dbReference type="EMBL" id="MPN45814.1"/>
    </source>
</evidence>
<accession>A0A645IBZ1</accession>
<comment type="caution">
    <text evidence="1">The sequence shown here is derived from an EMBL/GenBank/DDBJ whole genome shotgun (WGS) entry which is preliminary data.</text>
</comment>
<dbReference type="AlphaFoldDB" id="A0A645IBZ1"/>
<dbReference type="EMBL" id="VSSQ01105976">
    <property type="protein sequence ID" value="MPN45814.1"/>
    <property type="molecule type" value="Genomic_DNA"/>
</dbReference>
<sequence length="60" mass="6937">MKLRLKCVKLPVIGELSLQLCKKRQRAAEALHFIEHLHKYVNDGVLVALDIRIAFRVDVK</sequence>
<gene>
    <name evidence="1" type="ORF">SDC9_193386</name>
</gene>
<protein>
    <submittedName>
        <fullName evidence="1">Uncharacterized protein</fullName>
    </submittedName>
</protein>